<organism evidence="1 2">
    <name type="scientific">Methanothrix harundinacea (strain 6Ac)</name>
    <name type="common">Methanosaeta harundinacea</name>
    <dbReference type="NCBI Taxonomy" id="1110509"/>
    <lineage>
        <taxon>Archaea</taxon>
        <taxon>Methanobacteriati</taxon>
        <taxon>Methanobacteriota</taxon>
        <taxon>Stenosarchaea group</taxon>
        <taxon>Methanomicrobia</taxon>
        <taxon>Methanotrichales</taxon>
        <taxon>Methanotrichaceae</taxon>
        <taxon>Methanothrix</taxon>
    </lineage>
</organism>
<sequence>MAVRLASTLIALVSIIAIFGSAQASDQPTIVNLMITAGVPPEATAEEKKAGEIGLVNLYTNISSRDLVATIFSTQDFIDTRGRIRLTRMGLESEFEFAMSGKHSDEKLSDLSYLEQSRLLETSKRYVESTVVCGTNVINARGFMPQSFDQNEDTYDALDLLEIEYSAGFQAGLLFEPGHENDVWPYPVEGHNFLAVPVSTLDLSGDRVVLHDGSFSDAGMDGDEWYAALVGKFDEIEGKDEPMVVSLTNTVSGSGEYLDALNRFMDYAISQNATFVTTIQLVEMARSGVQDASELPEAAAPEECPECGEGEDGINATITVIDDIEANATEAEGTWS</sequence>
<accession>G7WNH4</accession>
<dbReference type="Gene3D" id="3.20.20.370">
    <property type="entry name" value="Glycoside hydrolase/deacetylase"/>
    <property type="match status" value="1"/>
</dbReference>
<name>G7WNH4_METH6</name>
<gene>
    <name evidence="1" type="ordered locus">Mhar_0572</name>
</gene>
<evidence type="ECO:0000313" key="2">
    <source>
        <dbReference type="Proteomes" id="UP000005877"/>
    </source>
</evidence>
<dbReference type="KEGG" id="mhi:Mhar_0572"/>
<reference evidence="1 2" key="1">
    <citation type="journal article" date="2012" name="PLoS ONE">
        <title>The genome characteristics and predicted function of methyl-group oxidation pathway in the obligate aceticlastic methanogens, Methanosaeta spp.</title>
        <authorList>
            <person name="Zhu J."/>
            <person name="Zheng H."/>
            <person name="Ai G."/>
            <person name="Zhang G."/>
            <person name="Liu D."/>
            <person name="Liu X."/>
            <person name="Dong X."/>
        </authorList>
    </citation>
    <scope>NUCLEOTIDE SEQUENCE [LARGE SCALE GENOMIC DNA]</scope>
    <source>
        <strain evidence="1 2">6Ac</strain>
    </source>
</reference>
<dbReference type="GO" id="GO:0005975">
    <property type="term" value="P:carbohydrate metabolic process"/>
    <property type="evidence" value="ECO:0007669"/>
    <property type="project" value="InterPro"/>
</dbReference>
<dbReference type="OrthoDB" id="382161at2157"/>
<dbReference type="EMBL" id="CP003117">
    <property type="protein sequence ID" value="AET63950.1"/>
    <property type="molecule type" value="Genomic_DNA"/>
</dbReference>
<evidence type="ECO:0000313" key="1">
    <source>
        <dbReference type="EMBL" id="AET63950.1"/>
    </source>
</evidence>
<dbReference type="HOGENOM" id="CLU_825409_0_0_2"/>
<dbReference type="InterPro" id="IPR011330">
    <property type="entry name" value="Glyco_hydro/deAcase_b/a-brl"/>
</dbReference>
<protein>
    <submittedName>
        <fullName evidence="1">Uncharacterized protein</fullName>
    </submittedName>
</protein>
<dbReference type="AlphaFoldDB" id="G7WNH4"/>
<dbReference type="Proteomes" id="UP000005877">
    <property type="component" value="Chromosome"/>
</dbReference>
<keyword evidence="2" id="KW-1185">Reference proteome</keyword>
<dbReference type="PATRIC" id="fig|1110509.7.peg.630"/>
<proteinExistence type="predicted"/>
<dbReference type="GeneID" id="12509741"/>
<dbReference type="RefSeq" id="WP_014586135.1">
    <property type="nucleotide sequence ID" value="NC_017527.1"/>
</dbReference>
<dbReference type="SUPFAM" id="SSF88713">
    <property type="entry name" value="Glycoside hydrolase/deacetylase"/>
    <property type="match status" value="1"/>
</dbReference>